<sequence length="200" mass="23054">MIVYNCLFHKDMVKHLSSHLEEAIIGHLTKMTVQKQAYFSVFDSDGGIERLLMAMYREKLVPGPGYSSLMQAYLSQLVIAVYRLANSVHKETENHLSDFSHVIAYIDKHLHLPLTLHDLSIISKWSNRHLQRLFQKHFGQPFGAYLKQVRIQRSCELLQHSSYKVSHIAELVGYRNSAAFNAVFKKIVGLSPSQFRKLNK</sequence>
<comment type="caution">
    <text evidence="5">The sequence shown here is derived from an EMBL/GenBank/DDBJ whole genome shotgun (WGS) entry which is preliminary data.</text>
</comment>
<dbReference type="PROSITE" id="PS01124">
    <property type="entry name" value="HTH_ARAC_FAMILY_2"/>
    <property type="match status" value="1"/>
</dbReference>
<keyword evidence="3" id="KW-0804">Transcription</keyword>
<protein>
    <recommendedName>
        <fullName evidence="4">HTH araC/xylS-type domain-containing protein</fullName>
    </recommendedName>
</protein>
<dbReference type="InterPro" id="IPR020449">
    <property type="entry name" value="Tscrpt_reg_AraC-type_HTH"/>
</dbReference>
<dbReference type="GO" id="GO:0043565">
    <property type="term" value="F:sequence-specific DNA binding"/>
    <property type="evidence" value="ECO:0007669"/>
    <property type="project" value="InterPro"/>
</dbReference>
<dbReference type="GO" id="GO:0003700">
    <property type="term" value="F:DNA-binding transcription factor activity"/>
    <property type="evidence" value="ECO:0007669"/>
    <property type="project" value="InterPro"/>
</dbReference>
<accession>A0A1A5YRE7</accession>
<dbReference type="AlphaFoldDB" id="A0A1A5YRE7"/>
<dbReference type="SUPFAM" id="SSF46689">
    <property type="entry name" value="Homeodomain-like"/>
    <property type="match status" value="2"/>
</dbReference>
<dbReference type="Proteomes" id="UP000092024">
    <property type="component" value="Unassembled WGS sequence"/>
</dbReference>
<dbReference type="PANTHER" id="PTHR43280">
    <property type="entry name" value="ARAC-FAMILY TRANSCRIPTIONAL REGULATOR"/>
    <property type="match status" value="1"/>
</dbReference>
<dbReference type="Pfam" id="PF12833">
    <property type="entry name" value="HTH_18"/>
    <property type="match status" value="1"/>
</dbReference>
<dbReference type="PANTHER" id="PTHR43280:SF28">
    <property type="entry name" value="HTH-TYPE TRANSCRIPTIONAL ACTIVATOR RHAS"/>
    <property type="match status" value="1"/>
</dbReference>
<gene>
    <name evidence="5" type="ORF">A7K91_10245</name>
</gene>
<dbReference type="RefSeq" id="WP_068679528.1">
    <property type="nucleotide sequence ID" value="NZ_LYPA01000028.1"/>
</dbReference>
<dbReference type="EMBL" id="LYPA01000028">
    <property type="protein sequence ID" value="OBR68191.1"/>
    <property type="molecule type" value="Genomic_DNA"/>
</dbReference>
<keyword evidence="2" id="KW-0238">DNA-binding</keyword>
<proteinExistence type="predicted"/>
<dbReference type="InterPro" id="IPR018060">
    <property type="entry name" value="HTH_AraC"/>
</dbReference>
<reference evidence="5 6" key="1">
    <citation type="submission" date="2016-05" db="EMBL/GenBank/DDBJ databases">
        <title>Paenibacillus oryzae. sp. nov., isolated from the rice root.</title>
        <authorList>
            <person name="Zhang J."/>
            <person name="Zhang X."/>
        </authorList>
    </citation>
    <scope>NUCLEOTIDE SEQUENCE [LARGE SCALE GENOMIC DNA]</scope>
    <source>
        <strain evidence="5 6">1DrF-4</strain>
    </source>
</reference>
<dbReference type="STRING" id="1844972.A7K91_10245"/>
<dbReference type="Gene3D" id="1.10.10.60">
    <property type="entry name" value="Homeodomain-like"/>
    <property type="match status" value="2"/>
</dbReference>
<evidence type="ECO:0000256" key="2">
    <source>
        <dbReference type="ARBA" id="ARBA00023125"/>
    </source>
</evidence>
<name>A0A1A5YRE7_9BACL</name>
<organism evidence="5 6">
    <name type="scientific">Paenibacillus oryzae</name>
    <dbReference type="NCBI Taxonomy" id="1844972"/>
    <lineage>
        <taxon>Bacteria</taxon>
        <taxon>Bacillati</taxon>
        <taxon>Bacillota</taxon>
        <taxon>Bacilli</taxon>
        <taxon>Bacillales</taxon>
        <taxon>Paenibacillaceae</taxon>
        <taxon>Paenibacillus</taxon>
    </lineage>
</organism>
<evidence type="ECO:0000313" key="5">
    <source>
        <dbReference type="EMBL" id="OBR68191.1"/>
    </source>
</evidence>
<feature type="domain" description="HTH araC/xylS-type" evidence="4">
    <location>
        <begin position="100"/>
        <end position="198"/>
    </location>
</feature>
<evidence type="ECO:0000256" key="3">
    <source>
        <dbReference type="ARBA" id="ARBA00023163"/>
    </source>
</evidence>
<dbReference type="PRINTS" id="PR00032">
    <property type="entry name" value="HTHARAC"/>
</dbReference>
<dbReference type="OrthoDB" id="9816335at2"/>
<evidence type="ECO:0000256" key="1">
    <source>
        <dbReference type="ARBA" id="ARBA00023015"/>
    </source>
</evidence>
<dbReference type="SMART" id="SM00342">
    <property type="entry name" value="HTH_ARAC"/>
    <property type="match status" value="1"/>
</dbReference>
<keyword evidence="6" id="KW-1185">Reference proteome</keyword>
<keyword evidence="1" id="KW-0805">Transcription regulation</keyword>
<evidence type="ECO:0000259" key="4">
    <source>
        <dbReference type="PROSITE" id="PS01124"/>
    </source>
</evidence>
<dbReference type="InterPro" id="IPR009057">
    <property type="entry name" value="Homeodomain-like_sf"/>
</dbReference>
<evidence type="ECO:0000313" key="6">
    <source>
        <dbReference type="Proteomes" id="UP000092024"/>
    </source>
</evidence>